<dbReference type="EMBL" id="DSUJ01000011">
    <property type="protein sequence ID" value="HFI92543.1"/>
    <property type="molecule type" value="Genomic_DNA"/>
</dbReference>
<dbReference type="PROSITE" id="PS51257">
    <property type="entry name" value="PROKAR_LIPOPROTEIN"/>
    <property type="match status" value="1"/>
</dbReference>
<reference evidence="3" key="1">
    <citation type="journal article" date="2020" name="mSystems">
        <title>Genome- and Community-Level Interaction Insights into Carbon Utilization and Element Cycling Functions of Hydrothermarchaeota in Hydrothermal Sediment.</title>
        <authorList>
            <person name="Zhou Z."/>
            <person name="Liu Y."/>
            <person name="Xu W."/>
            <person name="Pan J."/>
            <person name="Luo Z.H."/>
            <person name="Li M."/>
        </authorList>
    </citation>
    <scope>NUCLEOTIDE SEQUENCE [LARGE SCALE GENOMIC DNA]</scope>
    <source>
        <strain evidence="3">SpSt-479</strain>
    </source>
</reference>
<dbReference type="InterPro" id="IPR039461">
    <property type="entry name" value="Peptidase_M49"/>
</dbReference>
<evidence type="ECO:0000256" key="1">
    <source>
        <dbReference type="ARBA" id="ARBA00022723"/>
    </source>
</evidence>
<organism evidence="3">
    <name type="scientific">Ignavibacterium album</name>
    <dbReference type="NCBI Taxonomy" id="591197"/>
    <lineage>
        <taxon>Bacteria</taxon>
        <taxon>Pseudomonadati</taxon>
        <taxon>Ignavibacteriota</taxon>
        <taxon>Ignavibacteria</taxon>
        <taxon>Ignavibacteriales</taxon>
        <taxon>Ignavibacteriaceae</taxon>
        <taxon>Ignavibacterium</taxon>
    </lineage>
</organism>
<dbReference type="GO" id="GO:0008239">
    <property type="term" value="F:dipeptidyl-peptidase activity"/>
    <property type="evidence" value="ECO:0007669"/>
    <property type="project" value="TreeGrafter"/>
</dbReference>
<dbReference type="GO" id="GO:0005737">
    <property type="term" value="C:cytoplasm"/>
    <property type="evidence" value="ECO:0007669"/>
    <property type="project" value="TreeGrafter"/>
</dbReference>
<protein>
    <submittedName>
        <fullName evidence="3">Peptidase</fullName>
    </submittedName>
</protein>
<gene>
    <name evidence="3" type="ORF">ENS31_13580</name>
</gene>
<sequence length="566" mass="65523">MKYSFILFLSLMIFSCGEKQNQTTEESQVEKLRQKISKFVPVEIQYDENLLSEREKVVLEKLYRASQLIDSLFLDQVYSKNKQIKSELLSKLSDKSIVNNPEEKLKLELQLELFNIMFGPFDRLEDDEPFIGKEKKPLGANFYPEDMTKEEFENWIKQHPEDEKSFTSEFTVIRRQNGKLIAIPYNEYYKETLEKISLLLKEAAEYADNPSLRKYLFSRAEAFLSNDYYQSDMDWMHLKDHNIEVVIGPYEVYEDGLFNYKASFESFVTIKDPVETKKLEIFAKYLNDIEKNLPLDDKHKNYQRGSESPIVVVNEVFTAGDTKAGVQTLAFNLPNDERVRKAKGSKKVMLKNVHEAKFEKLLKPIAEIVLEPGLMQYVTFDAFFNHTLMHEMSHGVGPGFITINGKQTEVKKELKETYSTIEECKADILGMYNNIFMIEKGVYPKEMEKQVWVTFLAGAFRSMRFGIGEAHGGGNAIIYNYLLEKGAYVYDDKTQKVKVDFKKIYPALKELCNLVLTIQAEGNYQAAKDLISKYAVKSKSIEALTKKLESLPVDIRPVFEIEGRLN</sequence>
<keyword evidence="1" id="KW-0479">Metal-binding</keyword>
<dbReference type="Gene3D" id="3.30.540.30">
    <property type="match status" value="1"/>
</dbReference>
<dbReference type="AlphaFoldDB" id="A0A7V2ZMI0"/>
<dbReference type="PANTHER" id="PTHR23422">
    <property type="entry name" value="DIPEPTIDYL PEPTIDASE III-RELATED"/>
    <property type="match status" value="1"/>
</dbReference>
<dbReference type="PANTHER" id="PTHR23422:SF9">
    <property type="entry name" value="ZN-DEPENDENT HYDROLASE"/>
    <property type="match status" value="1"/>
</dbReference>
<keyword evidence="2" id="KW-0378">Hydrolase</keyword>
<comment type="caution">
    <text evidence="3">The sequence shown here is derived from an EMBL/GenBank/DDBJ whole genome shotgun (WGS) entry which is preliminary data.</text>
</comment>
<dbReference type="Pfam" id="PF03571">
    <property type="entry name" value="Peptidase_M49"/>
    <property type="match status" value="1"/>
</dbReference>
<evidence type="ECO:0000313" key="3">
    <source>
        <dbReference type="EMBL" id="HFI92543.1"/>
    </source>
</evidence>
<accession>A0A7V2ZMI0</accession>
<proteinExistence type="predicted"/>
<name>A0A7V2ZMI0_9BACT</name>
<evidence type="ECO:0000256" key="2">
    <source>
        <dbReference type="ARBA" id="ARBA00022801"/>
    </source>
</evidence>
<dbReference type="GO" id="GO:0046872">
    <property type="term" value="F:metal ion binding"/>
    <property type="evidence" value="ECO:0007669"/>
    <property type="project" value="UniProtKB-KW"/>
</dbReference>